<proteinExistence type="predicted"/>
<protein>
    <recommendedName>
        <fullName evidence="3">BAG domain-containing protein</fullName>
    </recommendedName>
</protein>
<dbReference type="OrthoDB" id="417450at2759"/>
<dbReference type="SUPFAM" id="SSF54236">
    <property type="entry name" value="Ubiquitin-like"/>
    <property type="match status" value="1"/>
</dbReference>
<dbReference type="Proteomes" id="UP000094569">
    <property type="component" value="Unassembled WGS sequence"/>
</dbReference>
<keyword evidence="2" id="KW-0812">Transmembrane</keyword>
<dbReference type="STRING" id="573508.A0A1E3BR01"/>
<feature type="compositionally biased region" description="Low complexity" evidence="1">
    <location>
        <begin position="297"/>
        <end position="314"/>
    </location>
</feature>
<keyword evidence="5" id="KW-1185">Reference proteome</keyword>
<dbReference type="EMBL" id="JXNT01000001">
    <property type="protein sequence ID" value="ODM23414.1"/>
    <property type="molecule type" value="Genomic_DNA"/>
</dbReference>
<dbReference type="InterPro" id="IPR036533">
    <property type="entry name" value="BAG_dom_sf"/>
</dbReference>
<dbReference type="AlphaFoldDB" id="A0A1E3BR01"/>
<accession>A0A1E3BR01</accession>
<reference evidence="4 5" key="1">
    <citation type="journal article" date="2016" name="BMC Genomics">
        <title>Comparative genomic and transcriptomic analyses of the Fuzhuan brick tea-fermentation fungus Aspergillus cristatus.</title>
        <authorList>
            <person name="Ge Y."/>
            <person name="Wang Y."/>
            <person name="Liu Y."/>
            <person name="Tan Y."/>
            <person name="Ren X."/>
            <person name="Zhang X."/>
            <person name="Hyde K.D."/>
            <person name="Liu Y."/>
            <person name="Liu Z."/>
        </authorList>
    </citation>
    <scope>NUCLEOTIDE SEQUENCE [LARGE SCALE GENOMIC DNA]</scope>
    <source>
        <strain evidence="4 5">GZAAS20.1005</strain>
    </source>
</reference>
<feature type="region of interest" description="Disordered" evidence="1">
    <location>
        <begin position="233"/>
        <end position="320"/>
    </location>
</feature>
<keyword evidence="2" id="KW-1133">Transmembrane helix</keyword>
<dbReference type="GO" id="GO:0051087">
    <property type="term" value="F:protein-folding chaperone binding"/>
    <property type="evidence" value="ECO:0007669"/>
    <property type="project" value="InterPro"/>
</dbReference>
<dbReference type="SUPFAM" id="SSF63491">
    <property type="entry name" value="BAG domain"/>
    <property type="match status" value="1"/>
</dbReference>
<dbReference type="Pfam" id="PF02179">
    <property type="entry name" value="BAG"/>
    <property type="match status" value="1"/>
</dbReference>
<sequence length="413" mass="45172">MTLLSAQAQAQTGSWGYHYLETIAGNINAHIPVSFRHRLASAILELDSSVKQRLDWLGFDLSKYQDYDSATVVVVLCVTATILLAVVIAITIAAMSGGNWRNPFNRSFWSRTPSYGPGGGGAPHVSDNDYSYVTGGDIHGHPQSRPAPADDGPDIIFLKHHKYKYTLEFPAYAMSDGALSVGQLRQRAAEVTRTPDPQRIKLLYKGKLLGEDWVQCKAEGMKQESEVLCVVSEVEPGESSEGEIHVPVQRTGTEMSAMTEEGGQGGRKRNRGKKGKKAKNKKEAPTPMQPPPPQPQAHPQQSKPAISTSASSLPAPAPNLNSFHTPFDKVNALATYFRTELLPPSEAYIASPPSEPKYRDFEHKKLTETIMAQVLLKADSIDHEGHQGVRSARKALINEAQETSRRLDQAAKA</sequence>
<organism evidence="4 5">
    <name type="scientific">Aspergillus cristatus</name>
    <name type="common">Chinese Fuzhuan brick tea-fermentation fungus</name>
    <name type="synonym">Eurotium cristatum</name>
    <dbReference type="NCBI Taxonomy" id="573508"/>
    <lineage>
        <taxon>Eukaryota</taxon>
        <taxon>Fungi</taxon>
        <taxon>Dikarya</taxon>
        <taxon>Ascomycota</taxon>
        <taxon>Pezizomycotina</taxon>
        <taxon>Eurotiomycetes</taxon>
        <taxon>Eurotiomycetidae</taxon>
        <taxon>Eurotiales</taxon>
        <taxon>Aspergillaceae</taxon>
        <taxon>Aspergillus</taxon>
        <taxon>Aspergillus subgen. Aspergillus</taxon>
    </lineage>
</organism>
<dbReference type="InterPro" id="IPR029071">
    <property type="entry name" value="Ubiquitin-like_domsf"/>
</dbReference>
<dbReference type="VEuPathDB" id="FungiDB:SI65_01003"/>
<dbReference type="Gene3D" id="1.20.58.120">
    <property type="entry name" value="BAG domain"/>
    <property type="match status" value="1"/>
</dbReference>
<comment type="caution">
    <text evidence="4">The sequence shown here is derived from an EMBL/GenBank/DDBJ whole genome shotgun (WGS) entry which is preliminary data.</text>
</comment>
<dbReference type="Gene3D" id="3.10.20.90">
    <property type="entry name" value="Phosphatidylinositol 3-kinase Catalytic Subunit, Chain A, domain 1"/>
    <property type="match status" value="1"/>
</dbReference>
<gene>
    <name evidence="4" type="ORF">SI65_01003</name>
</gene>
<evidence type="ECO:0000313" key="4">
    <source>
        <dbReference type="EMBL" id="ODM23414.1"/>
    </source>
</evidence>
<dbReference type="InterPro" id="IPR003103">
    <property type="entry name" value="BAG_domain"/>
</dbReference>
<feature type="compositionally biased region" description="Pro residues" evidence="1">
    <location>
        <begin position="287"/>
        <end position="296"/>
    </location>
</feature>
<evidence type="ECO:0000313" key="5">
    <source>
        <dbReference type="Proteomes" id="UP000094569"/>
    </source>
</evidence>
<feature type="domain" description="BAG" evidence="3">
    <location>
        <begin position="330"/>
        <end position="410"/>
    </location>
</feature>
<name>A0A1E3BR01_ASPCR</name>
<evidence type="ECO:0000259" key="3">
    <source>
        <dbReference type="Pfam" id="PF02179"/>
    </source>
</evidence>
<feature type="compositionally biased region" description="Basic residues" evidence="1">
    <location>
        <begin position="266"/>
        <end position="280"/>
    </location>
</feature>
<evidence type="ECO:0000256" key="1">
    <source>
        <dbReference type="SAM" id="MobiDB-lite"/>
    </source>
</evidence>
<keyword evidence="2" id="KW-0472">Membrane</keyword>
<feature type="transmembrane region" description="Helical" evidence="2">
    <location>
        <begin position="70"/>
        <end position="96"/>
    </location>
</feature>
<evidence type="ECO:0000256" key="2">
    <source>
        <dbReference type="SAM" id="Phobius"/>
    </source>
</evidence>